<feature type="compositionally biased region" description="Low complexity" evidence="1">
    <location>
        <begin position="25"/>
        <end position="39"/>
    </location>
</feature>
<sequence length="626" mass="66119">MVESHKPIKFSHGISAGSLGGGSMDAGADASDSTASTGARHARGKFQADSLNGRRGILEQTNTTDNTAPTGLHGLTITEGALSPKKSLDDLAKAGVIADSRTKETTNVGDGKSEPRPITSFEKPKIEVGFTDTLEQQGKKPDLIVRADGKVEMLNNPEILSSGNVVVGLERAPGAVNPTEAQQKSVGELYKYLDARIKEQNPALAGKGVDLENPQGLVPEEAAAAARRAGQRANVPDGADAGSVQSGNRYSGNRAGGRMSSGEVSDMFPGRDFRSRNGQVDAVDLIKDTVSSLNGSRGNHEHFGYRRGRGHAVGAYGLTADHFQNWLANLDIEALEEQERKGLVPPGTAARMKKLKEQVAKGETPDVLKKMRDTDQNSLSDADKKDILGTFGKEVQELAAKDLINGYSKTIAEQNPGKEVDPGQIALAMHLGRVPNAEDMADSGNKDYMSAARNKWQLAAAATQSRGEGFDWSGDANGIVAASQNADGQRMWTRFAASVKGGRLGCAASVSEVLINAGYNVTPDAGAHNLAMQLLRKGGEKVSINQVRPGDVVFGGPGRAGGSDHIGIVERVDRNGNIYVGANSSSRGRWVSDQPLMSAFGRFVRGGQPLYGIRLPGSDTNNSNMA</sequence>
<dbReference type="AlphaFoldDB" id="A0A8J7TLM4"/>
<feature type="region of interest" description="Disordered" evidence="1">
    <location>
        <begin position="23"/>
        <end position="55"/>
    </location>
</feature>
<evidence type="ECO:0000313" key="3">
    <source>
        <dbReference type="Proteomes" id="UP000664277"/>
    </source>
</evidence>
<reference evidence="2" key="1">
    <citation type="submission" date="2021-02" db="EMBL/GenBank/DDBJ databases">
        <title>Genome-Resolved Metagenomics of a Microbial Community Performing Photosynthetic Biological Nutrient Removal.</title>
        <authorList>
            <person name="Mcdaniel E.A."/>
        </authorList>
    </citation>
    <scope>NUCLEOTIDE SEQUENCE</scope>
    <source>
        <strain evidence="2">UWPOB_OBS1</strain>
    </source>
</reference>
<dbReference type="InterPro" id="IPR038765">
    <property type="entry name" value="Papain-like_cys_pep_sf"/>
</dbReference>
<dbReference type="Proteomes" id="UP000664277">
    <property type="component" value="Unassembled WGS sequence"/>
</dbReference>
<proteinExistence type="predicted"/>
<feature type="region of interest" description="Disordered" evidence="1">
    <location>
        <begin position="223"/>
        <end position="272"/>
    </location>
</feature>
<name>A0A8J7TLM4_9BACT</name>
<dbReference type="Gene3D" id="3.90.1720.10">
    <property type="entry name" value="endopeptidase domain like (from Nostoc punctiforme)"/>
    <property type="match status" value="1"/>
</dbReference>
<evidence type="ECO:0000256" key="1">
    <source>
        <dbReference type="SAM" id="MobiDB-lite"/>
    </source>
</evidence>
<feature type="compositionally biased region" description="Low complexity" evidence="1">
    <location>
        <begin position="223"/>
        <end position="233"/>
    </location>
</feature>
<dbReference type="EMBL" id="JAFLCK010000013">
    <property type="protein sequence ID" value="MBN8660789.1"/>
    <property type="molecule type" value="Genomic_DNA"/>
</dbReference>
<gene>
    <name evidence="2" type="ORF">J0M35_10520</name>
</gene>
<accession>A0A8J7TLM4</accession>
<dbReference type="SUPFAM" id="SSF54001">
    <property type="entry name" value="Cysteine proteinases"/>
    <property type="match status" value="1"/>
</dbReference>
<organism evidence="2 3">
    <name type="scientific">Candidatus Obscuribacter phosphatis</name>
    <dbReference type="NCBI Taxonomy" id="1906157"/>
    <lineage>
        <taxon>Bacteria</taxon>
        <taxon>Bacillati</taxon>
        <taxon>Candidatus Melainabacteria</taxon>
        <taxon>Candidatus Obscuribacterales</taxon>
        <taxon>Candidatus Obscuribacteraceae</taxon>
        <taxon>Candidatus Obscuribacter</taxon>
    </lineage>
</organism>
<comment type="caution">
    <text evidence="2">The sequence shown here is derived from an EMBL/GenBank/DDBJ whole genome shotgun (WGS) entry which is preliminary data.</text>
</comment>
<evidence type="ECO:0000313" key="2">
    <source>
        <dbReference type="EMBL" id="MBN8660789.1"/>
    </source>
</evidence>
<protein>
    <submittedName>
        <fullName evidence="2">CHAP domain-containing protein</fullName>
    </submittedName>
</protein>